<name>A0A915MR40_MELJA</name>
<proteinExistence type="predicted"/>
<organism evidence="2 3">
    <name type="scientific">Meloidogyne javanica</name>
    <name type="common">Root-knot nematode worm</name>
    <dbReference type="NCBI Taxonomy" id="6303"/>
    <lineage>
        <taxon>Eukaryota</taxon>
        <taxon>Metazoa</taxon>
        <taxon>Ecdysozoa</taxon>
        <taxon>Nematoda</taxon>
        <taxon>Chromadorea</taxon>
        <taxon>Rhabditida</taxon>
        <taxon>Tylenchina</taxon>
        <taxon>Tylenchomorpha</taxon>
        <taxon>Tylenchoidea</taxon>
        <taxon>Meloidogynidae</taxon>
        <taxon>Meloidogyninae</taxon>
        <taxon>Meloidogyne</taxon>
        <taxon>Meloidogyne incognita group</taxon>
    </lineage>
</organism>
<dbReference type="Gene3D" id="2.20.25.240">
    <property type="match status" value="1"/>
</dbReference>
<dbReference type="WBParaSite" id="scaffold4627_cov311.g8448">
    <property type="protein sequence ID" value="scaffold4627_cov311.g8448"/>
    <property type="gene ID" value="scaffold4627_cov311.g8448"/>
</dbReference>
<evidence type="ECO:0000256" key="1">
    <source>
        <dbReference type="SAM" id="MobiDB-lite"/>
    </source>
</evidence>
<sequence length="130" mass="14399">MNLGGYKYYLHYEGNNGLTNWRCYIKSCKGRVSSFGGEYRLIQEHTCKHSHDVGGEGNQASDISASLPQTTTPAYAKPQYWDLIQQNPTSFTDYDPQVVAMHGGGSRQRGRPRQGSMPQPGDKGKGKALD</sequence>
<evidence type="ECO:0000313" key="3">
    <source>
        <dbReference type="WBParaSite" id="scaffold4627_cov311.g8448"/>
    </source>
</evidence>
<evidence type="ECO:0000313" key="2">
    <source>
        <dbReference type="Proteomes" id="UP000887561"/>
    </source>
</evidence>
<keyword evidence="2" id="KW-1185">Reference proteome</keyword>
<reference evidence="3" key="1">
    <citation type="submission" date="2022-11" db="UniProtKB">
        <authorList>
            <consortium name="WormBaseParasite"/>
        </authorList>
    </citation>
    <scope>IDENTIFICATION</scope>
</reference>
<protein>
    <submittedName>
        <fullName evidence="3">FLYWCH-type domain-containing protein</fullName>
    </submittedName>
</protein>
<dbReference type="AlphaFoldDB" id="A0A915MR40"/>
<feature type="region of interest" description="Disordered" evidence="1">
    <location>
        <begin position="93"/>
        <end position="130"/>
    </location>
</feature>
<accession>A0A915MR40</accession>
<dbReference type="Proteomes" id="UP000887561">
    <property type="component" value="Unplaced"/>
</dbReference>